<accession>M6U744</accession>
<evidence type="ECO:0000313" key="2">
    <source>
        <dbReference type="Proteomes" id="UP000012153"/>
    </source>
</evidence>
<gene>
    <name evidence="1" type="ORF">LEP1GSC186_2727</name>
</gene>
<organism evidence="1 2">
    <name type="scientific">Leptospira noguchii serovar Autumnalis str. ZUN142</name>
    <dbReference type="NCBI Taxonomy" id="1085540"/>
    <lineage>
        <taxon>Bacteria</taxon>
        <taxon>Pseudomonadati</taxon>
        <taxon>Spirochaetota</taxon>
        <taxon>Spirochaetia</taxon>
        <taxon>Leptospirales</taxon>
        <taxon>Leptospiraceae</taxon>
        <taxon>Leptospira</taxon>
    </lineage>
</organism>
<dbReference type="EMBL" id="AHOP02000065">
    <property type="protein sequence ID" value="EMO38781.1"/>
    <property type="molecule type" value="Genomic_DNA"/>
</dbReference>
<comment type="caution">
    <text evidence="1">The sequence shown here is derived from an EMBL/GenBank/DDBJ whole genome shotgun (WGS) entry which is preliminary data.</text>
</comment>
<dbReference type="AlphaFoldDB" id="M6U744"/>
<name>M6U744_9LEPT</name>
<sequence>MKKNFLKVRVPTKLRRILEFITFSESLSVIKIVRVPTKLRRILKFITFSESLSVIKIVRVPTKLRRILEFITFSESLSVIKIVRVPTNYVAFLSSLRFPKVLQLLKLREFGITNAKAIIMLRSIVSSIEFEKFRRNWSEKNSMKRFLRKRFRS</sequence>
<reference evidence="1 2" key="1">
    <citation type="submission" date="2013-01" db="EMBL/GenBank/DDBJ databases">
        <authorList>
            <person name="Harkins D.M."/>
            <person name="Durkin A.S."/>
            <person name="Brinkac L.M."/>
            <person name="Haft D.H."/>
            <person name="Selengut J.D."/>
            <person name="Sanka R."/>
            <person name="DePew J."/>
            <person name="Purushe J."/>
            <person name="Matthias M.A."/>
            <person name="Vinetz J.M."/>
            <person name="Sutton G.G."/>
            <person name="Nierman W.C."/>
            <person name="Fouts D.E."/>
        </authorList>
    </citation>
    <scope>NUCLEOTIDE SEQUENCE [LARGE SCALE GENOMIC DNA]</scope>
    <source>
        <strain evidence="1 2">ZUN142</strain>
    </source>
</reference>
<evidence type="ECO:0008006" key="3">
    <source>
        <dbReference type="Google" id="ProtNLM"/>
    </source>
</evidence>
<proteinExistence type="predicted"/>
<evidence type="ECO:0000313" key="1">
    <source>
        <dbReference type="EMBL" id="EMO38781.1"/>
    </source>
</evidence>
<protein>
    <recommendedName>
        <fullName evidence="3">Leucine rich repeat protein</fullName>
    </recommendedName>
</protein>
<dbReference type="Proteomes" id="UP000012153">
    <property type="component" value="Unassembled WGS sequence"/>
</dbReference>